<name>A0A8H8BVG9_9HELO</name>
<dbReference type="AlphaFoldDB" id="A0A8H8BVG9"/>
<accession>A0A8H8BVG9</accession>
<dbReference type="OrthoDB" id="412402at2759"/>
<evidence type="ECO:0000313" key="2">
    <source>
        <dbReference type="EMBL" id="KAG4425511.1"/>
    </source>
</evidence>
<dbReference type="PANTHER" id="PTHR36847:SF1">
    <property type="entry name" value="AMIDOLIGASE ENZYME"/>
    <property type="match status" value="1"/>
</dbReference>
<feature type="region of interest" description="Disordered" evidence="1">
    <location>
        <begin position="245"/>
        <end position="266"/>
    </location>
</feature>
<feature type="compositionally biased region" description="Basic and acidic residues" evidence="1">
    <location>
        <begin position="249"/>
        <end position="266"/>
    </location>
</feature>
<comment type="caution">
    <text evidence="2">The sequence shown here is derived from an EMBL/GenBank/DDBJ whole genome shotgun (WGS) entry which is preliminary data.</text>
</comment>
<reference evidence="2" key="1">
    <citation type="submission" date="2021-02" db="EMBL/GenBank/DDBJ databases">
        <title>Genome sequence Cadophora malorum strain M34.</title>
        <authorList>
            <person name="Stefanovic E."/>
            <person name="Vu D."/>
            <person name="Scully C."/>
            <person name="Dijksterhuis J."/>
            <person name="Roader J."/>
            <person name="Houbraken J."/>
        </authorList>
    </citation>
    <scope>NUCLEOTIDE SEQUENCE</scope>
    <source>
        <strain evidence="2">M34</strain>
    </source>
</reference>
<sequence length="266" mass="30159">MVLRISDLDFVIGPCSESEPLEPPRTLSTNNLTYGVELEFVFAFHEDLIKFPSDAEYKIVKDLPYSTRELLRFSRVSPIFSPPNKIYNSWGVESDVTDPVTHEKLNPWKKEPLQIVANNLRQNISAFADPSASRDLNILDTLDTDNKKKLKWDNKKQWKITKDHSICGVGSENIQNWLPDKRVEAEKWDSLGVELVSPILNSNTPNDNIRISEIVNALTLKSATQTGSFITNQCGLHVHVQGPSAAQFQRDHNMSEDDAEYHKAKV</sequence>
<gene>
    <name evidence="2" type="ORF">IFR04_001430</name>
</gene>
<dbReference type="Proteomes" id="UP000664132">
    <property type="component" value="Unassembled WGS sequence"/>
</dbReference>
<proteinExistence type="predicted"/>
<protein>
    <submittedName>
        <fullName evidence="2">Uncharacterized protein</fullName>
    </submittedName>
</protein>
<dbReference type="Pfam" id="PF12224">
    <property type="entry name" value="Amidoligase_2"/>
    <property type="match status" value="1"/>
</dbReference>
<evidence type="ECO:0000313" key="3">
    <source>
        <dbReference type="Proteomes" id="UP000664132"/>
    </source>
</evidence>
<dbReference type="InterPro" id="IPR022025">
    <property type="entry name" value="Amidoligase_2"/>
</dbReference>
<dbReference type="EMBL" id="JAFJYH010000010">
    <property type="protein sequence ID" value="KAG4425511.1"/>
    <property type="molecule type" value="Genomic_DNA"/>
</dbReference>
<keyword evidence="3" id="KW-1185">Reference proteome</keyword>
<dbReference type="PANTHER" id="PTHR36847">
    <property type="entry name" value="AMIDOLIGASE ENZYME"/>
    <property type="match status" value="1"/>
</dbReference>
<organism evidence="2 3">
    <name type="scientific">Cadophora malorum</name>
    <dbReference type="NCBI Taxonomy" id="108018"/>
    <lineage>
        <taxon>Eukaryota</taxon>
        <taxon>Fungi</taxon>
        <taxon>Dikarya</taxon>
        <taxon>Ascomycota</taxon>
        <taxon>Pezizomycotina</taxon>
        <taxon>Leotiomycetes</taxon>
        <taxon>Helotiales</taxon>
        <taxon>Ploettnerulaceae</taxon>
        <taxon>Cadophora</taxon>
    </lineage>
</organism>
<evidence type="ECO:0000256" key="1">
    <source>
        <dbReference type="SAM" id="MobiDB-lite"/>
    </source>
</evidence>